<name>A0A6C0J1U7_9ZZZZ</name>
<protein>
    <submittedName>
        <fullName evidence="1">Uncharacterized protein</fullName>
    </submittedName>
</protein>
<reference evidence="1" key="1">
    <citation type="journal article" date="2020" name="Nature">
        <title>Giant virus diversity and host interactions through global metagenomics.</title>
        <authorList>
            <person name="Schulz F."/>
            <person name="Roux S."/>
            <person name="Paez-Espino D."/>
            <person name="Jungbluth S."/>
            <person name="Walsh D.A."/>
            <person name="Denef V.J."/>
            <person name="McMahon K.D."/>
            <person name="Konstantinidis K.T."/>
            <person name="Eloe-Fadrosh E.A."/>
            <person name="Kyrpides N.C."/>
            <person name="Woyke T."/>
        </authorList>
    </citation>
    <scope>NUCLEOTIDE SEQUENCE</scope>
    <source>
        <strain evidence="1">GVMAG-M-3300025572-1</strain>
    </source>
</reference>
<accession>A0A6C0J1U7</accession>
<dbReference type="EMBL" id="MN740284">
    <property type="protein sequence ID" value="QHT97927.1"/>
    <property type="molecule type" value="Genomic_DNA"/>
</dbReference>
<proteinExistence type="predicted"/>
<sequence>MQKIVLVRPGWMINDFSAITELTSMNPQGVNLGSNPDIFGSSGNPSPLAFQLVIKKPLPSCSLKERGDKNCFSFELLH</sequence>
<evidence type="ECO:0000313" key="1">
    <source>
        <dbReference type="EMBL" id="QHT97927.1"/>
    </source>
</evidence>
<organism evidence="1">
    <name type="scientific">viral metagenome</name>
    <dbReference type="NCBI Taxonomy" id="1070528"/>
    <lineage>
        <taxon>unclassified sequences</taxon>
        <taxon>metagenomes</taxon>
        <taxon>organismal metagenomes</taxon>
    </lineage>
</organism>
<dbReference type="AlphaFoldDB" id="A0A6C0J1U7"/>